<name>A0A8S3YPF6_9EUPU</name>
<dbReference type="Gene3D" id="3.50.50.60">
    <property type="entry name" value="FAD/NAD(P)-binding domain"/>
    <property type="match status" value="1"/>
</dbReference>
<dbReference type="PANTHER" id="PTHR15192">
    <property type="entry name" value="PROTEIN CBG05349"/>
    <property type="match status" value="1"/>
</dbReference>
<evidence type="ECO:0000313" key="1">
    <source>
        <dbReference type="EMBL" id="CAG5119004.1"/>
    </source>
</evidence>
<dbReference type="Proteomes" id="UP000678393">
    <property type="component" value="Unassembled WGS sequence"/>
</dbReference>
<comment type="caution">
    <text evidence="1">The sequence shown here is derived from an EMBL/GenBank/DDBJ whole genome shotgun (WGS) entry which is preliminary data.</text>
</comment>
<protein>
    <submittedName>
        <fullName evidence="1">Uncharacterized protein</fullName>
    </submittedName>
</protein>
<sequence>MASGDVVMQHHAVPMHTDVIIIGNGPSAICLSYFLSGNRPYYNGSPLSNEFLTKRLEENPGVSLIEQDLPSLCEGLEGRSNNPVALLFDSLFHPDADLGVDNPSALDWKHEEMHEIPHVVLGKTKPGGTWQKIDGSMQTISQNSWMELPNMSFKEWLARKNRDSPTRDSLLGRATVGDVKEYYAAYVKLQGLEKHFRDFHTVTSVQRVFHLRSNVDSESGEVEPCCRNVRVNHTHCWEVRGYCTSMDDQGVPVARRDFCYVAPHVVLATGAYDIPNRLGVEGENLPTVVHTLGEFEKLLSNCEASTVTDPVLVVGAGLSAADAILTAMESNVPVIHVFRRRPSDPTLIFSKLPKAMYPEYHHVHNLMKGKEVSELYKPLPGHTITEIMHNKVLVNCKRSGTVTWFDVSFTAIMIGSRPDLGFLPREGRHLGIVPEWPIDSKHNIIDIDAYSYQSVHEPQLFAMGPLVGDNFVRFGIGGALGITSHLSRCSKKNLL</sequence>
<dbReference type="EMBL" id="CAJHNH020000643">
    <property type="protein sequence ID" value="CAG5119004.1"/>
    <property type="molecule type" value="Genomic_DNA"/>
</dbReference>
<reference evidence="1" key="1">
    <citation type="submission" date="2021-04" db="EMBL/GenBank/DDBJ databases">
        <authorList>
            <consortium name="Molecular Ecology Group"/>
        </authorList>
    </citation>
    <scope>NUCLEOTIDE SEQUENCE</scope>
</reference>
<dbReference type="SUPFAM" id="SSF51905">
    <property type="entry name" value="FAD/NAD(P)-binding domain"/>
    <property type="match status" value="2"/>
</dbReference>
<dbReference type="Pfam" id="PF13738">
    <property type="entry name" value="Pyr_redox_3"/>
    <property type="match status" value="1"/>
</dbReference>
<keyword evidence="2" id="KW-1185">Reference proteome</keyword>
<dbReference type="PANTHER" id="PTHR15192:SF8">
    <property type="entry name" value="FAD_NAD(P)-BINDING DOMAIN-CONTAINING PROTEIN"/>
    <property type="match status" value="1"/>
</dbReference>
<dbReference type="InterPro" id="IPR036188">
    <property type="entry name" value="FAD/NAD-bd_sf"/>
</dbReference>
<gene>
    <name evidence="1" type="ORF">CUNI_LOCUS4562</name>
</gene>
<evidence type="ECO:0000313" key="2">
    <source>
        <dbReference type="Proteomes" id="UP000678393"/>
    </source>
</evidence>
<proteinExistence type="predicted"/>
<dbReference type="InterPro" id="IPR029731">
    <property type="entry name" value="OSGIN1/2"/>
</dbReference>
<dbReference type="OrthoDB" id="412005at2759"/>
<organism evidence="1 2">
    <name type="scientific">Candidula unifasciata</name>
    <dbReference type="NCBI Taxonomy" id="100452"/>
    <lineage>
        <taxon>Eukaryota</taxon>
        <taxon>Metazoa</taxon>
        <taxon>Spiralia</taxon>
        <taxon>Lophotrochozoa</taxon>
        <taxon>Mollusca</taxon>
        <taxon>Gastropoda</taxon>
        <taxon>Heterobranchia</taxon>
        <taxon>Euthyneura</taxon>
        <taxon>Panpulmonata</taxon>
        <taxon>Eupulmonata</taxon>
        <taxon>Stylommatophora</taxon>
        <taxon>Helicina</taxon>
        <taxon>Helicoidea</taxon>
        <taxon>Geomitridae</taxon>
        <taxon>Candidula</taxon>
    </lineage>
</organism>
<accession>A0A8S3YPF6</accession>
<dbReference type="AlphaFoldDB" id="A0A8S3YPF6"/>